<organism evidence="1 2">
    <name type="scientific">Boletus edulis BED1</name>
    <dbReference type="NCBI Taxonomy" id="1328754"/>
    <lineage>
        <taxon>Eukaryota</taxon>
        <taxon>Fungi</taxon>
        <taxon>Dikarya</taxon>
        <taxon>Basidiomycota</taxon>
        <taxon>Agaricomycotina</taxon>
        <taxon>Agaricomycetes</taxon>
        <taxon>Agaricomycetidae</taxon>
        <taxon>Boletales</taxon>
        <taxon>Boletineae</taxon>
        <taxon>Boletaceae</taxon>
        <taxon>Boletoideae</taxon>
        <taxon>Boletus</taxon>
    </lineage>
</organism>
<accession>A0AAD4BY44</accession>
<proteinExistence type="predicted"/>
<dbReference type="EMBL" id="WHUW01000008">
    <property type="protein sequence ID" value="KAF8442957.1"/>
    <property type="molecule type" value="Genomic_DNA"/>
</dbReference>
<evidence type="ECO:0000313" key="2">
    <source>
        <dbReference type="Proteomes" id="UP001194468"/>
    </source>
</evidence>
<keyword evidence="2" id="KW-1185">Reference proteome</keyword>
<gene>
    <name evidence="1" type="ORF">L210DRAFT_3534516</name>
</gene>
<reference evidence="1" key="1">
    <citation type="submission" date="2019-10" db="EMBL/GenBank/DDBJ databases">
        <authorList>
            <consortium name="DOE Joint Genome Institute"/>
            <person name="Kuo A."/>
            <person name="Miyauchi S."/>
            <person name="Kiss E."/>
            <person name="Drula E."/>
            <person name="Kohler A."/>
            <person name="Sanchez-Garcia M."/>
            <person name="Andreopoulos B."/>
            <person name="Barry K.W."/>
            <person name="Bonito G."/>
            <person name="Buee M."/>
            <person name="Carver A."/>
            <person name="Chen C."/>
            <person name="Cichocki N."/>
            <person name="Clum A."/>
            <person name="Culley D."/>
            <person name="Crous P.W."/>
            <person name="Fauchery L."/>
            <person name="Girlanda M."/>
            <person name="Hayes R."/>
            <person name="Keri Z."/>
            <person name="LaButti K."/>
            <person name="Lipzen A."/>
            <person name="Lombard V."/>
            <person name="Magnuson J."/>
            <person name="Maillard F."/>
            <person name="Morin E."/>
            <person name="Murat C."/>
            <person name="Nolan M."/>
            <person name="Ohm R."/>
            <person name="Pangilinan J."/>
            <person name="Pereira M."/>
            <person name="Perotto S."/>
            <person name="Peter M."/>
            <person name="Riley R."/>
            <person name="Sitrit Y."/>
            <person name="Stielow B."/>
            <person name="Szollosi G."/>
            <person name="Zifcakova L."/>
            <person name="Stursova M."/>
            <person name="Spatafora J.W."/>
            <person name="Tedersoo L."/>
            <person name="Vaario L.-M."/>
            <person name="Yamada A."/>
            <person name="Yan M."/>
            <person name="Wang P."/>
            <person name="Xu J."/>
            <person name="Bruns T."/>
            <person name="Baldrian P."/>
            <person name="Vilgalys R."/>
            <person name="Henrissat B."/>
            <person name="Grigoriev I.V."/>
            <person name="Hibbett D."/>
            <person name="Nagy L.G."/>
            <person name="Martin F.M."/>
        </authorList>
    </citation>
    <scope>NUCLEOTIDE SEQUENCE</scope>
    <source>
        <strain evidence="1">BED1</strain>
    </source>
</reference>
<name>A0AAD4BY44_BOLED</name>
<protein>
    <submittedName>
        <fullName evidence="1">Uncharacterized protein</fullName>
    </submittedName>
</protein>
<evidence type="ECO:0000313" key="1">
    <source>
        <dbReference type="EMBL" id="KAF8442957.1"/>
    </source>
</evidence>
<dbReference type="AlphaFoldDB" id="A0AAD4BY44"/>
<dbReference type="Proteomes" id="UP001194468">
    <property type="component" value="Unassembled WGS sequence"/>
</dbReference>
<comment type="caution">
    <text evidence="1">The sequence shown here is derived from an EMBL/GenBank/DDBJ whole genome shotgun (WGS) entry which is preliminary data.</text>
</comment>
<reference evidence="1" key="2">
    <citation type="journal article" date="2020" name="Nat. Commun.">
        <title>Large-scale genome sequencing of mycorrhizal fungi provides insights into the early evolution of symbiotic traits.</title>
        <authorList>
            <person name="Miyauchi S."/>
            <person name="Kiss E."/>
            <person name="Kuo A."/>
            <person name="Drula E."/>
            <person name="Kohler A."/>
            <person name="Sanchez-Garcia M."/>
            <person name="Morin E."/>
            <person name="Andreopoulos B."/>
            <person name="Barry K.W."/>
            <person name="Bonito G."/>
            <person name="Buee M."/>
            <person name="Carver A."/>
            <person name="Chen C."/>
            <person name="Cichocki N."/>
            <person name="Clum A."/>
            <person name="Culley D."/>
            <person name="Crous P.W."/>
            <person name="Fauchery L."/>
            <person name="Girlanda M."/>
            <person name="Hayes R.D."/>
            <person name="Keri Z."/>
            <person name="LaButti K."/>
            <person name="Lipzen A."/>
            <person name="Lombard V."/>
            <person name="Magnuson J."/>
            <person name="Maillard F."/>
            <person name="Murat C."/>
            <person name="Nolan M."/>
            <person name="Ohm R.A."/>
            <person name="Pangilinan J."/>
            <person name="Pereira M.F."/>
            <person name="Perotto S."/>
            <person name="Peter M."/>
            <person name="Pfister S."/>
            <person name="Riley R."/>
            <person name="Sitrit Y."/>
            <person name="Stielow J.B."/>
            <person name="Szollosi G."/>
            <person name="Zifcakova L."/>
            <person name="Stursova M."/>
            <person name="Spatafora J.W."/>
            <person name="Tedersoo L."/>
            <person name="Vaario L.M."/>
            <person name="Yamada A."/>
            <person name="Yan M."/>
            <person name="Wang P."/>
            <person name="Xu J."/>
            <person name="Bruns T."/>
            <person name="Baldrian P."/>
            <person name="Vilgalys R."/>
            <person name="Dunand C."/>
            <person name="Henrissat B."/>
            <person name="Grigoriev I.V."/>
            <person name="Hibbett D."/>
            <person name="Nagy L.G."/>
            <person name="Martin F.M."/>
        </authorList>
    </citation>
    <scope>NUCLEOTIDE SEQUENCE</scope>
    <source>
        <strain evidence="1">BED1</strain>
    </source>
</reference>
<sequence>MCRPTKSGRGRFSSHTDGFFPCMQTRSMLISQSSDPSWDLVALDTGHEPSVLPTDIRACSTAPQLNTTNQESRAVIPCDYRGLATKSKI</sequence>